<dbReference type="Proteomes" id="UP001431783">
    <property type="component" value="Unassembled WGS sequence"/>
</dbReference>
<reference evidence="2 3" key="1">
    <citation type="submission" date="2023-03" db="EMBL/GenBank/DDBJ databases">
        <title>Genome insight into feeding habits of ladybird beetles.</title>
        <authorList>
            <person name="Li H.-S."/>
            <person name="Huang Y.-H."/>
            <person name="Pang H."/>
        </authorList>
    </citation>
    <scope>NUCLEOTIDE SEQUENCE [LARGE SCALE GENOMIC DNA]</scope>
    <source>
        <strain evidence="2">SYSU_2023b</strain>
        <tissue evidence="2">Whole body</tissue>
    </source>
</reference>
<protein>
    <submittedName>
        <fullName evidence="2">Uncharacterized protein</fullName>
    </submittedName>
</protein>
<comment type="caution">
    <text evidence="2">The sequence shown here is derived from an EMBL/GenBank/DDBJ whole genome shotgun (WGS) entry which is preliminary data.</text>
</comment>
<name>A0AAW1TUP1_9CUCU</name>
<sequence>MTYQPQELMDFMDLPPPSRSKVHMEAQVSAAFTSSNPFAEPPIFATAKSKAQKQREYRQRIAASRTPAQLIAERNSNAERQRNCRLRQAANSKKL</sequence>
<proteinExistence type="predicted"/>
<feature type="region of interest" description="Disordered" evidence="1">
    <location>
        <begin position="66"/>
        <end position="95"/>
    </location>
</feature>
<dbReference type="EMBL" id="JARQZJ010000033">
    <property type="protein sequence ID" value="KAK9875247.1"/>
    <property type="molecule type" value="Genomic_DNA"/>
</dbReference>
<evidence type="ECO:0000313" key="3">
    <source>
        <dbReference type="Proteomes" id="UP001431783"/>
    </source>
</evidence>
<accession>A0AAW1TUP1</accession>
<evidence type="ECO:0000256" key="1">
    <source>
        <dbReference type="SAM" id="MobiDB-lite"/>
    </source>
</evidence>
<gene>
    <name evidence="2" type="ORF">WA026_007639</name>
</gene>
<dbReference type="AlphaFoldDB" id="A0AAW1TUP1"/>
<keyword evidence="3" id="KW-1185">Reference proteome</keyword>
<organism evidence="2 3">
    <name type="scientific">Henosepilachna vigintioctopunctata</name>
    <dbReference type="NCBI Taxonomy" id="420089"/>
    <lineage>
        <taxon>Eukaryota</taxon>
        <taxon>Metazoa</taxon>
        <taxon>Ecdysozoa</taxon>
        <taxon>Arthropoda</taxon>
        <taxon>Hexapoda</taxon>
        <taxon>Insecta</taxon>
        <taxon>Pterygota</taxon>
        <taxon>Neoptera</taxon>
        <taxon>Endopterygota</taxon>
        <taxon>Coleoptera</taxon>
        <taxon>Polyphaga</taxon>
        <taxon>Cucujiformia</taxon>
        <taxon>Coccinelloidea</taxon>
        <taxon>Coccinellidae</taxon>
        <taxon>Epilachninae</taxon>
        <taxon>Epilachnini</taxon>
        <taxon>Henosepilachna</taxon>
    </lineage>
</organism>
<evidence type="ECO:0000313" key="2">
    <source>
        <dbReference type="EMBL" id="KAK9875247.1"/>
    </source>
</evidence>